<dbReference type="CDD" id="cd00158">
    <property type="entry name" value="RHOD"/>
    <property type="match status" value="1"/>
</dbReference>
<evidence type="ECO:0000313" key="3">
    <source>
        <dbReference type="Proteomes" id="UP000484076"/>
    </source>
</evidence>
<proteinExistence type="predicted"/>
<feature type="domain" description="Rhodanese" evidence="1">
    <location>
        <begin position="49"/>
        <end position="149"/>
    </location>
</feature>
<accession>A0A8X8GZD1</accession>
<dbReference type="InterPro" id="IPR001763">
    <property type="entry name" value="Rhodanese-like_dom"/>
</dbReference>
<evidence type="ECO:0000313" key="2">
    <source>
        <dbReference type="EMBL" id="NUB43289.1"/>
    </source>
</evidence>
<dbReference type="Pfam" id="PF00581">
    <property type="entry name" value="Rhodanese"/>
    <property type="match status" value="1"/>
</dbReference>
<dbReference type="SMART" id="SM00450">
    <property type="entry name" value="RHOD"/>
    <property type="match status" value="1"/>
</dbReference>
<dbReference type="SUPFAM" id="SSF52821">
    <property type="entry name" value="Rhodanese/Cell cycle control phosphatase"/>
    <property type="match status" value="1"/>
</dbReference>
<keyword evidence="3" id="KW-1185">Reference proteome</keyword>
<dbReference type="EMBL" id="WHUT02000001">
    <property type="protein sequence ID" value="NUB43289.1"/>
    <property type="molecule type" value="Genomic_DNA"/>
</dbReference>
<protein>
    <submittedName>
        <fullName evidence="2">Rhodanese-like domain-containing protein</fullName>
    </submittedName>
</protein>
<reference evidence="2" key="1">
    <citation type="submission" date="2020-05" db="EMBL/GenBank/DDBJ databases">
        <title>Fertoebacter nigrum gen. nov., sp. nov., a new member of the family Rhodobacteraceae.</title>
        <authorList>
            <person name="Szuroczki S."/>
            <person name="Abbaszade G."/>
            <person name="Buni D."/>
            <person name="Schumann P."/>
            <person name="Toth E."/>
        </authorList>
    </citation>
    <scope>NUCLEOTIDE SEQUENCE</scope>
    <source>
        <strain evidence="2">RG-N-1a</strain>
    </source>
</reference>
<sequence length="150" mass="15488">MSVVGLTRRRALLLGLAALPVGYLAWSRILAGDFGGPALNPAQAHAMAQAGGLALIDIRRPDEWALTGIGQGATPLDMRRKDFDDALAARVAGDRTAPIALICARGVRSARLGNRLLAAGFSNIRDVPEGMLGSGAGPGWIARGLPLVTG</sequence>
<dbReference type="Proteomes" id="UP000484076">
    <property type="component" value="Unassembled WGS sequence"/>
</dbReference>
<comment type="caution">
    <text evidence="2">The sequence shown here is derived from an EMBL/GenBank/DDBJ whole genome shotgun (WGS) entry which is preliminary data.</text>
</comment>
<evidence type="ECO:0000259" key="1">
    <source>
        <dbReference type="PROSITE" id="PS50206"/>
    </source>
</evidence>
<dbReference type="InterPro" id="IPR036873">
    <property type="entry name" value="Rhodanese-like_dom_sf"/>
</dbReference>
<gene>
    <name evidence="2" type="ORF">GEU84_002745</name>
</gene>
<name>A0A8X8GZD1_9RHOB</name>
<dbReference type="AlphaFoldDB" id="A0A8X8GZD1"/>
<dbReference type="PROSITE" id="PS50206">
    <property type="entry name" value="RHODANESE_3"/>
    <property type="match status" value="1"/>
</dbReference>
<dbReference type="Gene3D" id="3.40.250.10">
    <property type="entry name" value="Rhodanese-like domain"/>
    <property type="match status" value="1"/>
</dbReference>
<organism evidence="2 3">
    <name type="scientific">Fertoeibacter niger</name>
    <dbReference type="NCBI Taxonomy" id="2656921"/>
    <lineage>
        <taxon>Bacteria</taxon>
        <taxon>Pseudomonadati</taxon>
        <taxon>Pseudomonadota</taxon>
        <taxon>Alphaproteobacteria</taxon>
        <taxon>Rhodobacterales</taxon>
        <taxon>Paracoccaceae</taxon>
        <taxon>Fertoeibacter</taxon>
    </lineage>
</organism>